<dbReference type="GO" id="GO:0003677">
    <property type="term" value="F:DNA binding"/>
    <property type="evidence" value="ECO:0007669"/>
    <property type="project" value="InterPro"/>
</dbReference>
<accession>A0A6I2R713</accession>
<dbReference type="Gene3D" id="2.30.30.110">
    <property type="match status" value="1"/>
</dbReference>
<dbReference type="GO" id="GO:0016075">
    <property type="term" value="P:rRNA catabolic process"/>
    <property type="evidence" value="ECO:0007669"/>
    <property type="project" value="TreeGrafter"/>
</dbReference>
<organism evidence="3 4">
    <name type="scientific">Flavonifractor plautii</name>
    <name type="common">Fusobacterium plautii</name>
    <dbReference type="NCBI Taxonomy" id="292800"/>
    <lineage>
        <taxon>Bacteria</taxon>
        <taxon>Bacillati</taxon>
        <taxon>Bacillota</taxon>
        <taxon>Clostridia</taxon>
        <taxon>Eubacteriales</taxon>
        <taxon>Oscillospiraceae</taxon>
        <taxon>Flavonifractor</taxon>
    </lineage>
</organism>
<dbReference type="AlphaFoldDB" id="A0A6I2R713"/>
<dbReference type="InterPro" id="IPR011067">
    <property type="entry name" value="Plasmid_toxin/cell-grow_inhib"/>
</dbReference>
<comment type="caution">
    <text evidence="3">The sequence shown here is derived from an EMBL/GenBank/DDBJ whole genome shotgun (WGS) entry which is preliminary data.</text>
</comment>
<dbReference type="SUPFAM" id="SSF50118">
    <property type="entry name" value="Cell growth inhibitor/plasmid maintenance toxic component"/>
    <property type="match status" value="1"/>
</dbReference>
<keyword evidence="2" id="KW-1277">Toxin-antitoxin system</keyword>
<evidence type="ECO:0000313" key="4">
    <source>
        <dbReference type="Proteomes" id="UP000434475"/>
    </source>
</evidence>
<dbReference type="GO" id="GO:0006402">
    <property type="term" value="P:mRNA catabolic process"/>
    <property type="evidence" value="ECO:0007669"/>
    <property type="project" value="TreeGrafter"/>
</dbReference>
<name>A0A6I2R713_FLAPL</name>
<dbReference type="Pfam" id="PF02452">
    <property type="entry name" value="PemK_toxin"/>
    <property type="match status" value="1"/>
</dbReference>
<dbReference type="Proteomes" id="UP000434475">
    <property type="component" value="Unassembled WGS sequence"/>
</dbReference>
<proteinExistence type="inferred from homology"/>
<evidence type="ECO:0000313" key="3">
    <source>
        <dbReference type="EMBL" id="MSB21981.1"/>
    </source>
</evidence>
<comment type="similarity">
    <text evidence="1">Belongs to the PemK/MazF family.</text>
</comment>
<reference evidence="3 4" key="1">
    <citation type="journal article" date="2019" name="Nat. Med.">
        <title>A library of human gut bacterial isolates paired with longitudinal multiomics data enables mechanistic microbiome research.</title>
        <authorList>
            <person name="Poyet M."/>
            <person name="Groussin M."/>
            <person name="Gibbons S.M."/>
            <person name="Avila-Pacheco J."/>
            <person name="Jiang X."/>
            <person name="Kearney S.M."/>
            <person name="Perrotta A.R."/>
            <person name="Berdy B."/>
            <person name="Zhao S."/>
            <person name="Lieberman T.D."/>
            <person name="Swanson P.K."/>
            <person name="Smith M."/>
            <person name="Roesemann S."/>
            <person name="Alexander J.E."/>
            <person name="Rich S.A."/>
            <person name="Livny J."/>
            <person name="Vlamakis H."/>
            <person name="Clish C."/>
            <person name="Bullock K."/>
            <person name="Deik A."/>
            <person name="Scott J."/>
            <person name="Pierce K.A."/>
            <person name="Xavier R.J."/>
            <person name="Alm E.J."/>
        </authorList>
    </citation>
    <scope>NUCLEOTIDE SEQUENCE [LARGE SCALE GENOMIC DNA]</scope>
    <source>
        <strain evidence="3 4">BIOML-A2</strain>
    </source>
</reference>
<dbReference type="GO" id="GO:0004521">
    <property type="term" value="F:RNA endonuclease activity"/>
    <property type="evidence" value="ECO:0007669"/>
    <property type="project" value="TreeGrafter"/>
</dbReference>
<dbReference type="PANTHER" id="PTHR33988:SF2">
    <property type="entry name" value="ENDORIBONUCLEASE MAZF"/>
    <property type="match status" value="1"/>
</dbReference>
<gene>
    <name evidence="3" type="ORF">GKE97_21120</name>
</gene>
<dbReference type="EMBL" id="WKPR01000030">
    <property type="protein sequence ID" value="MSB21981.1"/>
    <property type="molecule type" value="Genomic_DNA"/>
</dbReference>
<sequence>MAKVDQALKVSVGLVKSKRTKALDESLIHRGEIYFADLSHAFGSEQSGLRPVVIIQNDYGNRYSPTTIIAPITTKRKGRMPTHVDHWHHRTCETVLLEQVRAISCTRLVSRVGQMSRFDMDKIDDALRVSLGLASFEKKT</sequence>
<dbReference type="InterPro" id="IPR003477">
    <property type="entry name" value="PemK-like"/>
</dbReference>
<dbReference type="PANTHER" id="PTHR33988">
    <property type="entry name" value="ENDORIBONUCLEASE MAZF-RELATED"/>
    <property type="match status" value="1"/>
</dbReference>
<evidence type="ECO:0000256" key="2">
    <source>
        <dbReference type="ARBA" id="ARBA00022649"/>
    </source>
</evidence>
<protein>
    <submittedName>
        <fullName evidence="3">PemK family transcriptional regulator</fullName>
    </submittedName>
</protein>
<evidence type="ECO:0000256" key="1">
    <source>
        <dbReference type="ARBA" id="ARBA00007521"/>
    </source>
</evidence>